<keyword evidence="3" id="KW-1185">Reference proteome</keyword>
<dbReference type="Pfam" id="PF01797">
    <property type="entry name" value="Y1_Tnp"/>
    <property type="match status" value="1"/>
</dbReference>
<dbReference type="SMART" id="SM01321">
    <property type="entry name" value="Y1_Tnp"/>
    <property type="match status" value="1"/>
</dbReference>
<evidence type="ECO:0000313" key="2">
    <source>
        <dbReference type="EMBL" id="MBE9398392.1"/>
    </source>
</evidence>
<dbReference type="Proteomes" id="UP000640333">
    <property type="component" value="Unassembled WGS sequence"/>
</dbReference>
<sequence>MSYDDLKVGRISVPHHAYFVTIVTSKRFPFFTDLYSARCVIREMRRVSGSGAVNSMAWVLMPDHLHWLFQLGELGDIDAVIARFKGVSAKRLNECLGRKGGVWQRGFYDRALREGEDPIKVARYMVGNPLRAGLVSSIEEYSHWDARWL</sequence>
<dbReference type="InterPro" id="IPR052715">
    <property type="entry name" value="RAYT_transposase"/>
</dbReference>
<dbReference type="InterPro" id="IPR036515">
    <property type="entry name" value="Transposase_17_sf"/>
</dbReference>
<evidence type="ECO:0000259" key="1">
    <source>
        <dbReference type="SMART" id="SM01321"/>
    </source>
</evidence>
<reference evidence="2" key="1">
    <citation type="submission" date="2020-10" db="EMBL/GenBank/DDBJ databases">
        <title>Bacterium isolated from coastal waters sediment.</title>
        <authorList>
            <person name="Chen R.-J."/>
            <person name="Lu D.-C."/>
            <person name="Zhu K.-L."/>
            <person name="Du Z.-J."/>
        </authorList>
    </citation>
    <scope>NUCLEOTIDE SEQUENCE</scope>
    <source>
        <strain evidence="2">N1Y112</strain>
    </source>
</reference>
<dbReference type="GO" id="GO:0006313">
    <property type="term" value="P:DNA transposition"/>
    <property type="evidence" value="ECO:0007669"/>
    <property type="project" value="InterPro"/>
</dbReference>
<dbReference type="PANTHER" id="PTHR36966">
    <property type="entry name" value="REP-ASSOCIATED TYROSINE TRANSPOSASE"/>
    <property type="match status" value="1"/>
</dbReference>
<dbReference type="GO" id="GO:0004803">
    <property type="term" value="F:transposase activity"/>
    <property type="evidence" value="ECO:0007669"/>
    <property type="project" value="InterPro"/>
</dbReference>
<dbReference type="NCBIfam" id="NF047646">
    <property type="entry name" value="REP_Tyr_transpos"/>
    <property type="match status" value="1"/>
</dbReference>
<dbReference type="PANTHER" id="PTHR36966:SF1">
    <property type="entry name" value="REP-ASSOCIATED TYROSINE TRANSPOSASE"/>
    <property type="match status" value="1"/>
</dbReference>
<dbReference type="Gene3D" id="3.30.70.1290">
    <property type="entry name" value="Transposase IS200-like"/>
    <property type="match status" value="1"/>
</dbReference>
<dbReference type="InterPro" id="IPR002686">
    <property type="entry name" value="Transposase_17"/>
</dbReference>
<feature type="domain" description="Transposase IS200-like" evidence="1">
    <location>
        <begin position="13"/>
        <end position="128"/>
    </location>
</feature>
<accession>A0A8J7FE46</accession>
<organism evidence="2 3">
    <name type="scientific">Pontibacterium sinense</name>
    <dbReference type="NCBI Taxonomy" id="2781979"/>
    <lineage>
        <taxon>Bacteria</taxon>
        <taxon>Pseudomonadati</taxon>
        <taxon>Pseudomonadota</taxon>
        <taxon>Gammaproteobacteria</taxon>
        <taxon>Oceanospirillales</taxon>
        <taxon>Oceanospirillaceae</taxon>
        <taxon>Pontibacterium</taxon>
    </lineage>
</organism>
<proteinExistence type="predicted"/>
<evidence type="ECO:0000313" key="3">
    <source>
        <dbReference type="Proteomes" id="UP000640333"/>
    </source>
</evidence>
<dbReference type="AlphaFoldDB" id="A0A8J7FE46"/>
<name>A0A8J7FE46_9GAMM</name>
<protein>
    <submittedName>
        <fullName evidence="2">Transposase</fullName>
    </submittedName>
</protein>
<gene>
    <name evidence="2" type="ORF">IOQ59_14115</name>
</gene>
<dbReference type="GO" id="GO:0043565">
    <property type="term" value="F:sequence-specific DNA binding"/>
    <property type="evidence" value="ECO:0007669"/>
    <property type="project" value="TreeGrafter"/>
</dbReference>
<dbReference type="RefSeq" id="WP_193954027.1">
    <property type="nucleotide sequence ID" value="NZ_JADEYS010000014.1"/>
</dbReference>
<dbReference type="SUPFAM" id="SSF143422">
    <property type="entry name" value="Transposase IS200-like"/>
    <property type="match status" value="1"/>
</dbReference>
<dbReference type="EMBL" id="JADEYS010000014">
    <property type="protein sequence ID" value="MBE9398392.1"/>
    <property type="molecule type" value="Genomic_DNA"/>
</dbReference>
<comment type="caution">
    <text evidence="2">The sequence shown here is derived from an EMBL/GenBank/DDBJ whole genome shotgun (WGS) entry which is preliminary data.</text>
</comment>